<dbReference type="AlphaFoldDB" id="A0A3M7QHG8"/>
<organism evidence="1 2">
    <name type="scientific">Brachionus plicatilis</name>
    <name type="common">Marine rotifer</name>
    <name type="synonym">Brachionus muelleri</name>
    <dbReference type="NCBI Taxonomy" id="10195"/>
    <lineage>
        <taxon>Eukaryota</taxon>
        <taxon>Metazoa</taxon>
        <taxon>Spiralia</taxon>
        <taxon>Gnathifera</taxon>
        <taxon>Rotifera</taxon>
        <taxon>Eurotatoria</taxon>
        <taxon>Monogononta</taxon>
        <taxon>Pseudotrocha</taxon>
        <taxon>Ploima</taxon>
        <taxon>Brachionidae</taxon>
        <taxon>Brachionus</taxon>
    </lineage>
</organism>
<reference evidence="1 2" key="1">
    <citation type="journal article" date="2018" name="Sci. Rep.">
        <title>Genomic signatures of local adaptation to the degree of environmental predictability in rotifers.</title>
        <authorList>
            <person name="Franch-Gras L."/>
            <person name="Hahn C."/>
            <person name="Garcia-Roger E.M."/>
            <person name="Carmona M.J."/>
            <person name="Serra M."/>
            <person name="Gomez A."/>
        </authorList>
    </citation>
    <scope>NUCLEOTIDE SEQUENCE [LARGE SCALE GENOMIC DNA]</scope>
    <source>
        <strain evidence="1">HYR1</strain>
    </source>
</reference>
<protein>
    <submittedName>
        <fullName evidence="1">Uncharacterized protein</fullName>
    </submittedName>
</protein>
<accession>A0A3M7QHG8</accession>
<dbReference type="Proteomes" id="UP000276133">
    <property type="component" value="Unassembled WGS sequence"/>
</dbReference>
<evidence type="ECO:0000313" key="2">
    <source>
        <dbReference type="Proteomes" id="UP000276133"/>
    </source>
</evidence>
<comment type="caution">
    <text evidence="1">The sequence shown here is derived from an EMBL/GenBank/DDBJ whole genome shotgun (WGS) entry which is preliminary data.</text>
</comment>
<proteinExistence type="predicted"/>
<evidence type="ECO:0000313" key="1">
    <source>
        <dbReference type="EMBL" id="RNA10800.1"/>
    </source>
</evidence>
<keyword evidence="2" id="KW-1185">Reference proteome</keyword>
<gene>
    <name evidence="1" type="ORF">BpHYR1_009377</name>
</gene>
<sequence length="68" mass="7767">MRNFKIPIIKKCGSCTLPGQFSMDNHICLIGGQIFYFIVHVFFQLSTNCPDLESNKVLEAIELDNFNI</sequence>
<dbReference type="EMBL" id="REGN01006115">
    <property type="protein sequence ID" value="RNA10800.1"/>
    <property type="molecule type" value="Genomic_DNA"/>
</dbReference>
<name>A0A3M7QHG8_BRAPC</name>